<dbReference type="AlphaFoldDB" id="A0A7L7KP45"/>
<name>A0A7L7KP45_9MOLU</name>
<evidence type="ECO:0000313" key="3">
    <source>
        <dbReference type="Proteomes" id="UP000514720"/>
    </source>
</evidence>
<dbReference type="EMBL" id="CP048914">
    <property type="protein sequence ID" value="QMS84550.1"/>
    <property type="molecule type" value="Genomic_DNA"/>
</dbReference>
<dbReference type="SUPFAM" id="SSF46785">
    <property type="entry name" value="Winged helix' DNA-binding domain"/>
    <property type="match status" value="1"/>
</dbReference>
<organism evidence="2 3">
    <name type="scientific">Candidatus Xianfuyuplasma coldseepsis</name>
    <dbReference type="NCBI Taxonomy" id="2782163"/>
    <lineage>
        <taxon>Bacteria</taxon>
        <taxon>Bacillati</taxon>
        <taxon>Mycoplasmatota</taxon>
        <taxon>Mollicutes</taxon>
        <taxon>Candidatus Izemoplasmatales</taxon>
        <taxon>Candidatus Izemoplasmataceae</taxon>
        <taxon>Candidatus Xianfuyuplasma</taxon>
    </lineage>
</organism>
<dbReference type="PANTHER" id="PTHR33169">
    <property type="entry name" value="PADR-FAMILY TRANSCRIPTIONAL REGULATOR"/>
    <property type="match status" value="1"/>
</dbReference>
<dbReference type="Proteomes" id="UP000514720">
    <property type="component" value="Chromosome"/>
</dbReference>
<dbReference type="InterPro" id="IPR005149">
    <property type="entry name" value="Tscrpt_reg_PadR_N"/>
</dbReference>
<evidence type="ECO:0000259" key="1">
    <source>
        <dbReference type="Pfam" id="PF03551"/>
    </source>
</evidence>
<dbReference type="Pfam" id="PF03551">
    <property type="entry name" value="PadR"/>
    <property type="match status" value="1"/>
</dbReference>
<dbReference type="RefSeq" id="WP_258878165.1">
    <property type="nucleotide sequence ID" value="NZ_CP048914.1"/>
</dbReference>
<proteinExistence type="predicted"/>
<protein>
    <submittedName>
        <fullName evidence="2">PadR family transcriptional regulator</fullName>
    </submittedName>
</protein>
<dbReference type="InterPro" id="IPR052509">
    <property type="entry name" value="Metal_resp_DNA-bind_regulator"/>
</dbReference>
<dbReference type="PANTHER" id="PTHR33169:SF14">
    <property type="entry name" value="TRANSCRIPTIONAL REGULATOR RV3488"/>
    <property type="match status" value="1"/>
</dbReference>
<dbReference type="Gene3D" id="1.10.10.10">
    <property type="entry name" value="Winged helix-like DNA-binding domain superfamily/Winged helix DNA-binding domain"/>
    <property type="match status" value="1"/>
</dbReference>
<feature type="domain" description="Transcription regulator PadR N-terminal" evidence="1">
    <location>
        <begin position="22"/>
        <end position="93"/>
    </location>
</feature>
<dbReference type="InterPro" id="IPR036390">
    <property type="entry name" value="WH_DNA-bd_sf"/>
</dbReference>
<accession>A0A7L7KP45</accession>
<sequence>MPVNKTDLLKNLDAELRKGTLVLAVLSQLKQKHYGYSLVESLNDKGLRIDQNTLYPLLRRLDKYELLTSTWEVMDPRPRKYYQLSELGHDILDELTTIYNTNHETVSRLLKEE</sequence>
<reference evidence="2 3" key="1">
    <citation type="submission" date="2020-02" db="EMBL/GenBank/DDBJ databases">
        <authorList>
            <person name="Zheng R.K."/>
            <person name="Sun C.M."/>
        </authorList>
    </citation>
    <scope>NUCLEOTIDE SEQUENCE [LARGE SCALE GENOMIC DNA]</scope>
    <source>
        <strain evidence="3">zrk13</strain>
    </source>
</reference>
<gene>
    <name evidence="2" type="ORF">G4Z02_01900</name>
</gene>
<keyword evidence="3" id="KW-1185">Reference proteome</keyword>
<dbReference type="InterPro" id="IPR036388">
    <property type="entry name" value="WH-like_DNA-bd_sf"/>
</dbReference>
<evidence type="ECO:0000313" key="2">
    <source>
        <dbReference type="EMBL" id="QMS84550.1"/>
    </source>
</evidence>
<dbReference type="KEGG" id="xcl:G4Z02_01900"/>